<evidence type="ECO:0000313" key="3">
    <source>
        <dbReference type="EMBL" id="KZT19169.1"/>
    </source>
</evidence>
<keyword evidence="2" id="KW-0812">Transmembrane</keyword>
<feature type="compositionally biased region" description="Polar residues" evidence="1">
    <location>
        <begin position="9"/>
        <end position="22"/>
    </location>
</feature>
<sequence length="735" mass="80816">MDLDVSGSAPPNTQHAARPESNSLQFSSHFYDSITGHDTSYYRQPSTSLDLCGFSCESDNVQNANDIIDLRQSPRPTAAQKGFCTNPSCILPSPPLTGSHFKRTVPLPHIHPASAPHHHILLNHSICPPVMHPDASSYHTPPSPPLTVPLGSQSLPDTGDPGLSQFGQSSRSRASSIMERQSTLDSPELRTPVSPVWHFPSSSKSELGCILQDPMEFESDPGYIHDIRSPSMQSASLPPFEDFSEQGGSWEARRSRQPDLHSFPRWSSGGDLFGSDAGLDEDLLQPPESPRPGSMSMDLPEDDLLYPPHHGTSSHSNYGYGTDTYVQSDVEMEPFSCSIEGSHSGDNREQPSQLPRSPLLRLRACLDSDESFCSMESTMPVEENEFTTSLSLPPMPLPLSIPSSSSSPPSSPSRRSFTLLPDPDFDINGPYCPTPLAAFDSPSRRTFAVLPDLDSVDELGTIPSYSGSEEVQPPQYASPRQTLLSLPGVETDEELLPPSEPFSSAELDPAMQSDGGMLLLHPPGEDPSSLRDDEQEALASIPLVLRADPEVLAIVSLRGRLLALERRARSIESAFAARVAQTGKALLTYTYNSRQSEDLVAFDAMGELRRELKDEKDSQAVAKRVRKKEKERGREIGALIRLKVAEMAGPAGMEVEHWHGHKGKHRDCCGHGGVFTSVQQLVAKMVFKRRERQSQLYIINMFYRLCILIVFHSGMLSIPYVLSLNCYSFDIRYIG</sequence>
<feature type="compositionally biased region" description="Polar residues" evidence="1">
    <location>
        <begin position="165"/>
        <end position="185"/>
    </location>
</feature>
<reference evidence="3 4" key="1">
    <citation type="journal article" date="2016" name="Mol. Biol. Evol.">
        <title>Comparative Genomics of Early-Diverging Mushroom-Forming Fungi Provides Insights into the Origins of Lignocellulose Decay Capabilities.</title>
        <authorList>
            <person name="Nagy L.G."/>
            <person name="Riley R."/>
            <person name="Tritt A."/>
            <person name="Adam C."/>
            <person name="Daum C."/>
            <person name="Floudas D."/>
            <person name="Sun H."/>
            <person name="Yadav J.S."/>
            <person name="Pangilinan J."/>
            <person name="Larsson K.H."/>
            <person name="Matsuura K."/>
            <person name="Barry K."/>
            <person name="Labutti K."/>
            <person name="Kuo R."/>
            <person name="Ohm R.A."/>
            <person name="Bhattacharya S.S."/>
            <person name="Shirouzu T."/>
            <person name="Yoshinaga Y."/>
            <person name="Martin F.M."/>
            <person name="Grigoriev I.V."/>
            <person name="Hibbett D.S."/>
        </authorList>
    </citation>
    <scope>NUCLEOTIDE SEQUENCE [LARGE SCALE GENOMIC DNA]</scope>
    <source>
        <strain evidence="3 4">HHB14362 ss-1</strain>
    </source>
</reference>
<gene>
    <name evidence="3" type="ORF">NEOLEDRAFT_989543</name>
</gene>
<dbReference type="OrthoDB" id="3256408at2759"/>
<accession>A0A165N4J3</accession>
<dbReference type="InParanoid" id="A0A165N4J3"/>
<evidence type="ECO:0000256" key="1">
    <source>
        <dbReference type="SAM" id="MobiDB-lite"/>
    </source>
</evidence>
<keyword evidence="2" id="KW-0472">Membrane</keyword>
<feature type="region of interest" description="Disordered" evidence="1">
    <location>
        <begin position="492"/>
        <end position="517"/>
    </location>
</feature>
<feature type="transmembrane region" description="Helical" evidence="2">
    <location>
        <begin position="701"/>
        <end position="722"/>
    </location>
</feature>
<feature type="region of interest" description="Disordered" evidence="1">
    <location>
        <begin position="1"/>
        <end position="22"/>
    </location>
</feature>
<dbReference type="AlphaFoldDB" id="A0A165N4J3"/>
<dbReference type="Proteomes" id="UP000076761">
    <property type="component" value="Unassembled WGS sequence"/>
</dbReference>
<feature type="region of interest" description="Disordered" evidence="1">
    <location>
        <begin position="460"/>
        <end position="479"/>
    </location>
</feature>
<dbReference type="EMBL" id="KV425648">
    <property type="protein sequence ID" value="KZT19169.1"/>
    <property type="molecule type" value="Genomic_DNA"/>
</dbReference>
<feature type="region of interest" description="Disordered" evidence="1">
    <location>
        <begin position="336"/>
        <end position="356"/>
    </location>
</feature>
<name>A0A165N4J3_9AGAM</name>
<protein>
    <submittedName>
        <fullName evidence="3">Uncharacterized protein</fullName>
    </submittedName>
</protein>
<keyword evidence="2" id="KW-1133">Transmembrane helix</keyword>
<feature type="region of interest" description="Disordered" evidence="1">
    <location>
        <begin position="384"/>
        <end position="422"/>
    </location>
</feature>
<feature type="region of interest" description="Disordered" evidence="1">
    <location>
        <begin position="220"/>
        <end position="319"/>
    </location>
</feature>
<dbReference type="STRING" id="1314782.A0A165N4J3"/>
<evidence type="ECO:0000313" key="4">
    <source>
        <dbReference type="Proteomes" id="UP000076761"/>
    </source>
</evidence>
<organism evidence="3 4">
    <name type="scientific">Neolentinus lepideus HHB14362 ss-1</name>
    <dbReference type="NCBI Taxonomy" id="1314782"/>
    <lineage>
        <taxon>Eukaryota</taxon>
        <taxon>Fungi</taxon>
        <taxon>Dikarya</taxon>
        <taxon>Basidiomycota</taxon>
        <taxon>Agaricomycotina</taxon>
        <taxon>Agaricomycetes</taxon>
        <taxon>Gloeophyllales</taxon>
        <taxon>Gloeophyllaceae</taxon>
        <taxon>Neolentinus</taxon>
    </lineage>
</organism>
<evidence type="ECO:0000256" key="2">
    <source>
        <dbReference type="SAM" id="Phobius"/>
    </source>
</evidence>
<keyword evidence="4" id="KW-1185">Reference proteome</keyword>
<feature type="compositionally biased region" description="Low complexity" evidence="1">
    <location>
        <begin position="400"/>
        <end position="421"/>
    </location>
</feature>
<feature type="region of interest" description="Disordered" evidence="1">
    <location>
        <begin position="133"/>
        <end position="196"/>
    </location>
</feature>
<proteinExistence type="predicted"/>